<feature type="domain" description="Core-binding (CB)" evidence="11">
    <location>
        <begin position="44"/>
        <end position="152"/>
    </location>
</feature>
<gene>
    <name evidence="12" type="ORF">SAMN04489707_103819</name>
</gene>
<evidence type="ECO:0000256" key="3">
    <source>
        <dbReference type="ARBA" id="ARBA00022618"/>
    </source>
</evidence>
<dbReference type="RefSeq" id="WP_054257479.1">
    <property type="nucleotide sequence ID" value="NZ_CYIG01000041.1"/>
</dbReference>
<proteinExistence type="predicted"/>
<dbReference type="CDD" id="cd00397">
    <property type="entry name" value="DNA_BRE_C"/>
    <property type="match status" value="1"/>
</dbReference>
<protein>
    <submittedName>
        <fullName evidence="12">Site-specific recombinase XerD</fullName>
    </submittedName>
</protein>
<dbReference type="Pfam" id="PF00589">
    <property type="entry name" value="Phage_integrase"/>
    <property type="match status" value="1"/>
</dbReference>
<dbReference type="GO" id="GO:0003677">
    <property type="term" value="F:DNA binding"/>
    <property type="evidence" value="ECO:0007669"/>
    <property type="project" value="UniProtKB-UniRule"/>
</dbReference>
<dbReference type="Proteomes" id="UP000183656">
    <property type="component" value="Unassembled WGS sequence"/>
</dbReference>
<dbReference type="PANTHER" id="PTHR30349:SF77">
    <property type="entry name" value="TYROSINE RECOMBINASE XERC"/>
    <property type="match status" value="1"/>
</dbReference>
<dbReference type="GO" id="GO:0007059">
    <property type="term" value="P:chromosome segregation"/>
    <property type="evidence" value="ECO:0007669"/>
    <property type="project" value="UniProtKB-KW"/>
</dbReference>
<dbReference type="GO" id="GO:0051301">
    <property type="term" value="P:cell division"/>
    <property type="evidence" value="ECO:0007669"/>
    <property type="project" value="UniProtKB-KW"/>
</dbReference>
<evidence type="ECO:0000256" key="7">
    <source>
        <dbReference type="ARBA" id="ARBA00023172"/>
    </source>
</evidence>
<dbReference type="SUPFAM" id="SSF56349">
    <property type="entry name" value="DNA breaking-rejoining enzymes"/>
    <property type="match status" value="1"/>
</dbReference>
<feature type="domain" description="Tyr recombinase" evidence="10">
    <location>
        <begin position="175"/>
        <end position="391"/>
    </location>
</feature>
<evidence type="ECO:0000259" key="11">
    <source>
        <dbReference type="PROSITE" id="PS51900"/>
    </source>
</evidence>
<dbReference type="PROSITE" id="PS51900">
    <property type="entry name" value="CB"/>
    <property type="match status" value="1"/>
</dbReference>
<evidence type="ECO:0000256" key="8">
    <source>
        <dbReference type="ARBA" id="ARBA00023306"/>
    </source>
</evidence>
<name>A0A1I7K5E3_9BURK</name>
<evidence type="ECO:0000256" key="6">
    <source>
        <dbReference type="ARBA" id="ARBA00023125"/>
    </source>
</evidence>
<evidence type="ECO:0000256" key="5">
    <source>
        <dbReference type="ARBA" id="ARBA00022908"/>
    </source>
</evidence>
<evidence type="ECO:0000313" key="13">
    <source>
        <dbReference type="Proteomes" id="UP000183656"/>
    </source>
</evidence>
<organism evidence="12 13">
    <name type="scientific">Paenacidovorax caeni</name>
    <dbReference type="NCBI Taxonomy" id="343013"/>
    <lineage>
        <taxon>Bacteria</taxon>
        <taxon>Pseudomonadati</taxon>
        <taxon>Pseudomonadota</taxon>
        <taxon>Betaproteobacteria</taxon>
        <taxon>Burkholderiales</taxon>
        <taxon>Comamonadaceae</taxon>
        <taxon>Paenacidovorax</taxon>
    </lineage>
</organism>
<evidence type="ECO:0000259" key="10">
    <source>
        <dbReference type="PROSITE" id="PS51898"/>
    </source>
</evidence>
<dbReference type="GO" id="GO:0005737">
    <property type="term" value="C:cytoplasm"/>
    <property type="evidence" value="ECO:0007669"/>
    <property type="project" value="UniProtKB-SubCell"/>
</dbReference>
<keyword evidence="2" id="KW-0963">Cytoplasm</keyword>
<dbReference type="GO" id="GO:0006310">
    <property type="term" value="P:DNA recombination"/>
    <property type="evidence" value="ECO:0007669"/>
    <property type="project" value="UniProtKB-KW"/>
</dbReference>
<dbReference type="InterPro" id="IPR013762">
    <property type="entry name" value="Integrase-like_cat_sf"/>
</dbReference>
<keyword evidence="6 9" id="KW-0238">DNA-binding</keyword>
<keyword evidence="7" id="KW-0233">DNA recombination</keyword>
<dbReference type="EMBL" id="FPBX01000038">
    <property type="protein sequence ID" value="SFU92656.1"/>
    <property type="molecule type" value="Genomic_DNA"/>
</dbReference>
<accession>A0A1I7K5E3</accession>
<evidence type="ECO:0000256" key="4">
    <source>
        <dbReference type="ARBA" id="ARBA00022829"/>
    </source>
</evidence>
<sequence length="399" mass="44945">MSSLIVAPAVLAHIEPLEGLVLPLHLSGERGRNRGQGLPQVAANDDRTAVLAWLARYRDSPATLASYRKEAERLLLWCVHQHGKALSDLTHEDFLAYESFLGDPQPADRWVMQVAQKAPRSSPNWRPFAKPLDRQSQRQALSILNGLFNWLVQAGYLAGNPLALRRRKTVVGATKTSRFLPHEHWAQVRTTIQMLPTATPRLASQAARYRWLFSLLYIAGLRISEVCDHTMGDFYWRRGADGKERWWLAVRGKGEKDRSIPATDELVLELMRYRSANGLPPLPREGDPLPLLLPLIGGAKPMGRSAVHELIKNVFRETATRLRALGPDHEATAAHVEKASAHWMRHTAGTHQSDNMDLKAVRDNLGHANIATTSIYIHTEDDKRHDQTSKEHKLGWMHP</sequence>
<evidence type="ECO:0000256" key="9">
    <source>
        <dbReference type="PROSITE-ProRule" id="PRU01248"/>
    </source>
</evidence>
<evidence type="ECO:0000256" key="1">
    <source>
        <dbReference type="ARBA" id="ARBA00004496"/>
    </source>
</evidence>
<dbReference type="InterPro" id="IPR044068">
    <property type="entry name" value="CB"/>
</dbReference>
<keyword evidence="3" id="KW-0132">Cell division</keyword>
<dbReference type="AlphaFoldDB" id="A0A1I7K5E3"/>
<dbReference type="InterPro" id="IPR010998">
    <property type="entry name" value="Integrase_recombinase_N"/>
</dbReference>
<dbReference type="Gene3D" id="1.10.150.130">
    <property type="match status" value="1"/>
</dbReference>
<evidence type="ECO:0000313" key="12">
    <source>
        <dbReference type="EMBL" id="SFU92656.1"/>
    </source>
</evidence>
<reference evidence="12 13" key="1">
    <citation type="submission" date="2016-10" db="EMBL/GenBank/DDBJ databases">
        <authorList>
            <person name="de Groot N.N."/>
        </authorList>
    </citation>
    <scope>NUCLEOTIDE SEQUENCE [LARGE SCALE GENOMIC DNA]</scope>
    <source>
        <strain evidence="12 13">R-24608</strain>
    </source>
</reference>
<evidence type="ECO:0000256" key="2">
    <source>
        <dbReference type="ARBA" id="ARBA00022490"/>
    </source>
</evidence>
<dbReference type="InterPro" id="IPR050090">
    <property type="entry name" value="Tyrosine_recombinase_XerCD"/>
</dbReference>
<keyword evidence="4" id="KW-0159">Chromosome partition</keyword>
<dbReference type="InterPro" id="IPR002104">
    <property type="entry name" value="Integrase_catalytic"/>
</dbReference>
<dbReference type="STRING" id="343013.SAMN04489707_103819"/>
<dbReference type="OrthoDB" id="8610787at2"/>
<dbReference type="GO" id="GO:0015074">
    <property type="term" value="P:DNA integration"/>
    <property type="evidence" value="ECO:0007669"/>
    <property type="project" value="UniProtKB-KW"/>
</dbReference>
<dbReference type="Gene3D" id="1.10.443.10">
    <property type="entry name" value="Intergrase catalytic core"/>
    <property type="match status" value="1"/>
</dbReference>
<dbReference type="InterPro" id="IPR011010">
    <property type="entry name" value="DNA_brk_join_enz"/>
</dbReference>
<dbReference type="PROSITE" id="PS51898">
    <property type="entry name" value="TYR_RECOMBINASE"/>
    <property type="match status" value="1"/>
</dbReference>
<keyword evidence="13" id="KW-1185">Reference proteome</keyword>
<keyword evidence="5" id="KW-0229">DNA integration</keyword>
<comment type="subcellular location">
    <subcellularLocation>
        <location evidence="1">Cytoplasm</location>
    </subcellularLocation>
</comment>
<dbReference type="PANTHER" id="PTHR30349">
    <property type="entry name" value="PHAGE INTEGRASE-RELATED"/>
    <property type="match status" value="1"/>
</dbReference>
<keyword evidence="8" id="KW-0131">Cell cycle</keyword>